<feature type="domain" description="Polysaccharide biosynthesis protein CapD-like" evidence="3">
    <location>
        <begin position="285"/>
        <end position="567"/>
    </location>
</feature>
<dbReference type="CDD" id="cd05237">
    <property type="entry name" value="UDP_invert_4-6DH_SDR_e"/>
    <property type="match status" value="1"/>
</dbReference>
<dbReference type="KEGG" id="bfm:BP422_16985"/>
<keyword evidence="2" id="KW-0472">Membrane</keyword>
<dbReference type="PANTHER" id="PTHR43318:SF1">
    <property type="entry name" value="POLYSACCHARIDE BIOSYNTHESIS PROTEIN EPSC-RELATED"/>
    <property type="match status" value="1"/>
</dbReference>
<dbReference type="InterPro" id="IPR036291">
    <property type="entry name" value="NAD(P)-bd_dom_sf"/>
</dbReference>
<feature type="transmembrane region" description="Helical" evidence="2">
    <location>
        <begin position="105"/>
        <end position="128"/>
    </location>
</feature>
<dbReference type="Pfam" id="PF02719">
    <property type="entry name" value="Polysacc_synt_2"/>
    <property type="match status" value="1"/>
</dbReference>
<dbReference type="SUPFAM" id="SSF51735">
    <property type="entry name" value="NAD(P)-binding Rossmann-fold domains"/>
    <property type="match status" value="1"/>
</dbReference>
<dbReference type="PROSITE" id="PS51257">
    <property type="entry name" value="PROKAR_LIPOPROTEIN"/>
    <property type="match status" value="1"/>
</dbReference>
<feature type="transmembrane region" description="Helical" evidence="2">
    <location>
        <begin position="12"/>
        <end position="30"/>
    </location>
</feature>
<evidence type="ECO:0000256" key="2">
    <source>
        <dbReference type="SAM" id="Phobius"/>
    </source>
</evidence>
<dbReference type="AlphaFoldDB" id="A0A220MJ33"/>
<accession>A0A220MJ33</accession>
<dbReference type="Pfam" id="PF13727">
    <property type="entry name" value="CoA_binding_3"/>
    <property type="match status" value="1"/>
</dbReference>
<feature type="transmembrane region" description="Helical" evidence="2">
    <location>
        <begin position="42"/>
        <end position="63"/>
    </location>
</feature>
<organism evidence="4 5">
    <name type="scientific">Brevibacillus formosus</name>
    <dbReference type="NCBI Taxonomy" id="54913"/>
    <lineage>
        <taxon>Bacteria</taxon>
        <taxon>Bacillati</taxon>
        <taxon>Bacillota</taxon>
        <taxon>Bacilli</taxon>
        <taxon>Bacillales</taxon>
        <taxon>Paenibacillaceae</taxon>
        <taxon>Brevibacillus</taxon>
    </lineage>
</organism>
<keyword evidence="2" id="KW-0812">Transmembrane</keyword>
<sequence>MSYRKRRFWLSLSDAGIISLAVWLACLVRFDFSFTEISEYQPMYLMIGHVLFVVTGMHFAQLYRPVFRYVSVRELVSIIFATSFSVLALYLVLKMTYLLGWSIRFPTSLFLMTLAFVLLGITGSRFVWKWWNEEREKRTQDRRRTLIIGAGNAGVLVAREMKTSPLSELRPVAFIDDEPSKQNLRVYGLPVVGNRADIARVVQRLSISDIVIAMPSASRQTIKEIFDICKTTRASVKILPHVADIISGKITMNMIRDVALEDLLGREPVQVNLEEITGYLRQQVVLVTGAGGSIGSELCRQIARFGPRKLLLLGNEENGIFEMSLELSRLFPEQETVSLIADIRDRQRIASIMHEYRPAVVFHAAAHKHVPLMENNPCEALKNNILGTKNVAECALETSVSHFILISTDKAVNPTSVMGATKRIAELLIQGYNHFGLTRFAAVRFGNVLGSRGSVVPVFLNQIRAGGPITITHPDMERFFMTIPEAAQLVIQAGALAQGGEIFILDMGKPVKIVDMALDLIRLAGLEPGKDIPIVFTGIRSGEKLYEEILTAEEGLSSTCHNRIFIGKPLDFSWNELLAGIVRLEQIADKGATMEDKQSIIEILQGIVPGYQSASYVKEESTPVPYPVAIG</sequence>
<dbReference type="EMBL" id="CP018145">
    <property type="protein sequence ID" value="ASJ55094.1"/>
    <property type="molecule type" value="Genomic_DNA"/>
</dbReference>
<dbReference type="RefSeq" id="WP_088908783.1">
    <property type="nucleotide sequence ID" value="NZ_CP018145.1"/>
</dbReference>
<proteinExistence type="inferred from homology"/>
<keyword evidence="2" id="KW-1133">Transmembrane helix</keyword>
<dbReference type="SUPFAM" id="SSF53335">
    <property type="entry name" value="S-adenosyl-L-methionine-dependent methyltransferases"/>
    <property type="match status" value="1"/>
</dbReference>
<dbReference type="InterPro" id="IPR051203">
    <property type="entry name" value="Polysaccharide_Synthase-Rel"/>
</dbReference>
<dbReference type="Gene3D" id="3.40.50.720">
    <property type="entry name" value="NAD(P)-binding Rossmann-like Domain"/>
    <property type="match status" value="2"/>
</dbReference>
<gene>
    <name evidence="4" type="ORF">BP422_16985</name>
</gene>
<name>A0A220MJ33_9BACL</name>
<reference evidence="4 5" key="1">
    <citation type="submission" date="2016-11" db="EMBL/GenBank/DDBJ databases">
        <authorList>
            <person name="Jaros S."/>
            <person name="Januszkiewicz K."/>
            <person name="Wedrychowicz H."/>
        </authorList>
    </citation>
    <scope>NUCLEOTIDE SEQUENCE [LARGE SCALE GENOMIC DNA]</scope>
    <source>
        <strain evidence="4 5">NF2</strain>
    </source>
</reference>
<evidence type="ECO:0000256" key="1">
    <source>
        <dbReference type="ARBA" id="ARBA00007430"/>
    </source>
</evidence>
<evidence type="ECO:0000259" key="3">
    <source>
        <dbReference type="Pfam" id="PF02719"/>
    </source>
</evidence>
<dbReference type="InterPro" id="IPR029063">
    <property type="entry name" value="SAM-dependent_MTases_sf"/>
</dbReference>
<protein>
    <submittedName>
        <fullName evidence="4">Polysaccharide biosynthesis protein</fullName>
    </submittedName>
</protein>
<dbReference type="PANTHER" id="PTHR43318">
    <property type="entry name" value="UDP-N-ACETYLGLUCOSAMINE 4,6-DEHYDRATASE"/>
    <property type="match status" value="1"/>
</dbReference>
<dbReference type="Proteomes" id="UP000197781">
    <property type="component" value="Chromosome"/>
</dbReference>
<evidence type="ECO:0000313" key="4">
    <source>
        <dbReference type="EMBL" id="ASJ55094.1"/>
    </source>
</evidence>
<comment type="similarity">
    <text evidence="1">Belongs to the polysaccharide synthase family.</text>
</comment>
<dbReference type="InterPro" id="IPR003869">
    <property type="entry name" value="Polysac_CapD-like"/>
</dbReference>
<feature type="transmembrane region" description="Helical" evidence="2">
    <location>
        <begin position="75"/>
        <end position="93"/>
    </location>
</feature>
<evidence type="ECO:0000313" key="5">
    <source>
        <dbReference type="Proteomes" id="UP000197781"/>
    </source>
</evidence>